<name>A0AAD9ISZ2_9ANNE</name>
<dbReference type="SUPFAM" id="SSF55846">
    <property type="entry name" value="N-acetylmuramoyl-L-alanine amidase-like"/>
    <property type="match status" value="1"/>
</dbReference>
<dbReference type="GO" id="GO:0008270">
    <property type="term" value="F:zinc ion binding"/>
    <property type="evidence" value="ECO:0007669"/>
    <property type="project" value="InterPro"/>
</dbReference>
<protein>
    <recommendedName>
        <fullName evidence="2">Peptidoglycan recognition protein family domain-containing protein</fullName>
    </recommendedName>
</protein>
<dbReference type="InterPro" id="IPR006619">
    <property type="entry name" value="PGRP_domain_met/bac"/>
</dbReference>
<evidence type="ECO:0000313" key="3">
    <source>
        <dbReference type="EMBL" id="KAK2140412.1"/>
    </source>
</evidence>
<reference evidence="3" key="1">
    <citation type="journal article" date="2023" name="Mol. Biol. Evol.">
        <title>Third-Generation Sequencing Reveals the Adaptive Role of the Epigenome in Three Deep-Sea Polychaetes.</title>
        <authorList>
            <person name="Perez M."/>
            <person name="Aroh O."/>
            <person name="Sun Y."/>
            <person name="Lan Y."/>
            <person name="Juniper S.K."/>
            <person name="Young C.R."/>
            <person name="Angers B."/>
            <person name="Qian P.Y."/>
        </authorList>
    </citation>
    <scope>NUCLEOTIDE SEQUENCE</scope>
    <source>
        <strain evidence="3">P08H-3</strain>
    </source>
</reference>
<organism evidence="3 4">
    <name type="scientific">Paralvinella palmiformis</name>
    <dbReference type="NCBI Taxonomy" id="53620"/>
    <lineage>
        <taxon>Eukaryota</taxon>
        <taxon>Metazoa</taxon>
        <taxon>Spiralia</taxon>
        <taxon>Lophotrochozoa</taxon>
        <taxon>Annelida</taxon>
        <taxon>Polychaeta</taxon>
        <taxon>Sedentaria</taxon>
        <taxon>Canalipalpata</taxon>
        <taxon>Terebellida</taxon>
        <taxon>Terebelliformia</taxon>
        <taxon>Alvinellidae</taxon>
        <taxon>Paralvinella</taxon>
    </lineage>
</organism>
<comment type="similarity">
    <text evidence="1">Belongs to the N-acetylmuramoyl-L-alanine amidase 2 family.</text>
</comment>
<keyword evidence="4" id="KW-1185">Reference proteome</keyword>
<dbReference type="GO" id="GO:0008745">
    <property type="term" value="F:N-acetylmuramoyl-L-alanine amidase activity"/>
    <property type="evidence" value="ECO:0007669"/>
    <property type="project" value="InterPro"/>
</dbReference>
<accession>A0AAD9ISZ2</accession>
<comment type="caution">
    <text evidence="3">The sequence shown here is derived from an EMBL/GenBank/DDBJ whole genome shotgun (WGS) entry which is preliminary data.</text>
</comment>
<gene>
    <name evidence="3" type="ORF">LSH36_1366g00051</name>
</gene>
<dbReference type="InterPro" id="IPR015510">
    <property type="entry name" value="PGRP"/>
</dbReference>
<dbReference type="InterPro" id="IPR036505">
    <property type="entry name" value="Amidase/PGRP_sf"/>
</dbReference>
<dbReference type="AlphaFoldDB" id="A0AAD9ISZ2"/>
<dbReference type="PANTHER" id="PTHR11022:SF41">
    <property type="entry name" value="PEPTIDOGLYCAN-RECOGNITION PROTEIN LC-RELATED"/>
    <property type="match status" value="1"/>
</dbReference>
<evidence type="ECO:0000256" key="1">
    <source>
        <dbReference type="ARBA" id="ARBA00007553"/>
    </source>
</evidence>
<dbReference type="Gene3D" id="3.40.80.10">
    <property type="entry name" value="Peptidoglycan recognition protein-like"/>
    <property type="match status" value="1"/>
</dbReference>
<dbReference type="EMBL" id="JAODUP010001366">
    <property type="protein sequence ID" value="KAK2140412.1"/>
    <property type="molecule type" value="Genomic_DNA"/>
</dbReference>
<evidence type="ECO:0000313" key="4">
    <source>
        <dbReference type="Proteomes" id="UP001208570"/>
    </source>
</evidence>
<dbReference type="InterPro" id="IPR002502">
    <property type="entry name" value="Amidase_domain"/>
</dbReference>
<dbReference type="Pfam" id="PF01510">
    <property type="entry name" value="Amidase_2"/>
    <property type="match status" value="1"/>
</dbReference>
<dbReference type="GO" id="GO:0009253">
    <property type="term" value="P:peptidoglycan catabolic process"/>
    <property type="evidence" value="ECO:0007669"/>
    <property type="project" value="InterPro"/>
</dbReference>
<dbReference type="SMART" id="SM00701">
    <property type="entry name" value="PGRP"/>
    <property type="match status" value="1"/>
</dbReference>
<sequence length="116" mass="12924">MVDYKKATDEPIAVEGKDYMRYNFLIGQDGMIYEGRGWNVGKEQADREDETSIDVAMIGDFNSRMPNQASQTALNKLMMCSITSGKLASDIKISSSPKMAGKAFYSLLKRCEGLCF</sequence>
<dbReference type="PANTHER" id="PTHR11022">
    <property type="entry name" value="PEPTIDOGLYCAN RECOGNITION PROTEIN"/>
    <property type="match status" value="1"/>
</dbReference>
<dbReference type="CDD" id="cd06583">
    <property type="entry name" value="PGRP"/>
    <property type="match status" value="1"/>
</dbReference>
<feature type="domain" description="Peptidoglycan recognition protein family" evidence="2">
    <location>
        <begin position="2"/>
        <end position="100"/>
    </location>
</feature>
<proteinExistence type="inferred from homology"/>
<evidence type="ECO:0000259" key="2">
    <source>
        <dbReference type="SMART" id="SM00701"/>
    </source>
</evidence>
<dbReference type="Proteomes" id="UP001208570">
    <property type="component" value="Unassembled WGS sequence"/>
</dbReference>